<reference evidence="2 3" key="1">
    <citation type="submission" date="2022-12" db="EMBL/GenBank/DDBJ databases">
        <title>Chromosome-level genome of Tegillarca granosa.</title>
        <authorList>
            <person name="Kim J."/>
        </authorList>
    </citation>
    <scope>NUCLEOTIDE SEQUENCE [LARGE SCALE GENOMIC DNA]</scope>
    <source>
        <strain evidence="2">Teg-2019</strain>
        <tissue evidence="2">Adductor muscle</tissue>
    </source>
</reference>
<evidence type="ECO:0000256" key="1">
    <source>
        <dbReference type="SAM" id="MobiDB-lite"/>
    </source>
</evidence>
<comment type="caution">
    <text evidence="2">The sequence shown here is derived from an EMBL/GenBank/DDBJ whole genome shotgun (WGS) entry which is preliminary data.</text>
</comment>
<accession>A0ABQ9E5I1</accession>
<evidence type="ECO:0000313" key="2">
    <source>
        <dbReference type="EMBL" id="KAJ8299147.1"/>
    </source>
</evidence>
<proteinExistence type="predicted"/>
<dbReference type="Proteomes" id="UP001217089">
    <property type="component" value="Unassembled WGS sequence"/>
</dbReference>
<sequence>MCLVTRYDTPFMDTTDMSDEEELLDPKDKEQQLQWEREFRKRTADLFRQQQRFEQRRQMMRKKMKEINIRWQNLELRRETRAIDHLERLASNLDKTDVSTPTQKSRSRSGTRQVRWEDEVNGSNS</sequence>
<feature type="compositionally biased region" description="Polar residues" evidence="1">
    <location>
        <begin position="98"/>
        <end position="112"/>
    </location>
</feature>
<keyword evidence="3" id="KW-1185">Reference proteome</keyword>
<protein>
    <submittedName>
        <fullName evidence="2">Uncharacterized protein</fullName>
    </submittedName>
</protein>
<dbReference type="EMBL" id="JARBDR010000921">
    <property type="protein sequence ID" value="KAJ8299147.1"/>
    <property type="molecule type" value="Genomic_DNA"/>
</dbReference>
<evidence type="ECO:0000313" key="3">
    <source>
        <dbReference type="Proteomes" id="UP001217089"/>
    </source>
</evidence>
<gene>
    <name evidence="2" type="ORF">KUTeg_023207</name>
</gene>
<feature type="region of interest" description="Disordered" evidence="1">
    <location>
        <begin position="88"/>
        <end position="125"/>
    </location>
</feature>
<name>A0ABQ9E5I1_TEGGR</name>
<organism evidence="2 3">
    <name type="scientific">Tegillarca granosa</name>
    <name type="common">Malaysian cockle</name>
    <name type="synonym">Anadara granosa</name>
    <dbReference type="NCBI Taxonomy" id="220873"/>
    <lineage>
        <taxon>Eukaryota</taxon>
        <taxon>Metazoa</taxon>
        <taxon>Spiralia</taxon>
        <taxon>Lophotrochozoa</taxon>
        <taxon>Mollusca</taxon>
        <taxon>Bivalvia</taxon>
        <taxon>Autobranchia</taxon>
        <taxon>Pteriomorphia</taxon>
        <taxon>Arcoida</taxon>
        <taxon>Arcoidea</taxon>
        <taxon>Arcidae</taxon>
        <taxon>Tegillarca</taxon>
    </lineage>
</organism>